<dbReference type="InterPro" id="IPR001623">
    <property type="entry name" value="DnaJ_domain"/>
</dbReference>
<evidence type="ECO:0000259" key="2">
    <source>
        <dbReference type="PROSITE" id="PS50076"/>
    </source>
</evidence>
<dbReference type="InterPro" id="IPR036869">
    <property type="entry name" value="J_dom_sf"/>
</dbReference>
<dbReference type="SUPFAM" id="SSF46565">
    <property type="entry name" value="Chaperone J-domain"/>
    <property type="match status" value="1"/>
</dbReference>
<name>A0A2K1YG44_POPTR</name>
<evidence type="ECO:0000313" key="4">
    <source>
        <dbReference type="Proteomes" id="UP000006729"/>
    </source>
</evidence>
<dbReference type="GO" id="GO:0051082">
    <property type="term" value="F:unfolded protein binding"/>
    <property type="evidence" value="ECO:0000318"/>
    <property type="project" value="GO_Central"/>
</dbReference>
<keyword evidence="4" id="KW-1185">Reference proteome</keyword>
<accession>A0A2K1YG44</accession>
<dbReference type="Pfam" id="PF00226">
    <property type="entry name" value="DnaJ"/>
    <property type="match status" value="1"/>
</dbReference>
<reference evidence="3 4" key="1">
    <citation type="journal article" date="2006" name="Science">
        <title>The genome of black cottonwood, Populus trichocarpa (Torr. &amp; Gray).</title>
        <authorList>
            <person name="Tuskan G.A."/>
            <person name="Difazio S."/>
            <person name="Jansson S."/>
            <person name="Bohlmann J."/>
            <person name="Grigoriev I."/>
            <person name="Hellsten U."/>
            <person name="Putnam N."/>
            <person name="Ralph S."/>
            <person name="Rombauts S."/>
            <person name="Salamov A."/>
            <person name="Schein J."/>
            <person name="Sterck L."/>
            <person name="Aerts A."/>
            <person name="Bhalerao R.R."/>
            <person name="Bhalerao R.P."/>
            <person name="Blaudez D."/>
            <person name="Boerjan W."/>
            <person name="Brun A."/>
            <person name="Brunner A."/>
            <person name="Busov V."/>
            <person name="Campbell M."/>
            <person name="Carlson J."/>
            <person name="Chalot M."/>
            <person name="Chapman J."/>
            <person name="Chen G.L."/>
            <person name="Cooper D."/>
            <person name="Coutinho P.M."/>
            <person name="Couturier J."/>
            <person name="Covert S."/>
            <person name="Cronk Q."/>
            <person name="Cunningham R."/>
            <person name="Davis J."/>
            <person name="Degroeve S."/>
            <person name="Dejardin A."/>
            <person name="Depamphilis C."/>
            <person name="Detter J."/>
            <person name="Dirks B."/>
            <person name="Dubchak I."/>
            <person name="Duplessis S."/>
            <person name="Ehlting J."/>
            <person name="Ellis B."/>
            <person name="Gendler K."/>
            <person name="Goodstein D."/>
            <person name="Gribskov M."/>
            <person name="Grimwood J."/>
            <person name="Groover A."/>
            <person name="Gunter L."/>
            <person name="Hamberger B."/>
            <person name="Heinze B."/>
            <person name="Helariutta Y."/>
            <person name="Henrissat B."/>
            <person name="Holligan D."/>
            <person name="Holt R."/>
            <person name="Huang W."/>
            <person name="Islam-Faridi N."/>
            <person name="Jones S."/>
            <person name="Jones-Rhoades M."/>
            <person name="Jorgensen R."/>
            <person name="Joshi C."/>
            <person name="Kangasjarvi J."/>
            <person name="Karlsson J."/>
            <person name="Kelleher C."/>
            <person name="Kirkpatrick R."/>
            <person name="Kirst M."/>
            <person name="Kohler A."/>
            <person name="Kalluri U."/>
            <person name="Larimer F."/>
            <person name="Leebens-Mack J."/>
            <person name="Leple J.C."/>
            <person name="Locascio P."/>
            <person name="Lou Y."/>
            <person name="Lucas S."/>
            <person name="Martin F."/>
            <person name="Montanini B."/>
            <person name="Napoli C."/>
            <person name="Nelson D.R."/>
            <person name="Nelson C."/>
            <person name="Nieminen K."/>
            <person name="Nilsson O."/>
            <person name="Pereda V."/>
            <person name="Peter G."/>
            <person name="Philippe R."/>
            <person name="Pilate G."/>
            <person name="Poliakov A."/>
            <person name="Razumovskaya J."/>
            <person name="Richardson P."/>
            <person name="Rinaldi C."/>
            <person name="Ritland K."/>
            <person name="Rouze P."/>
            <person name="Ryaboy D."/>
            <person name="Schmutz J."/>
            <person name="Schrader J."/>
            <person name="Segerman B."/>
            <person name="Shin H."/>
            <person name="Siddiqui A."/>
            <person name="Sterky F."/>
            <person name="Terry A."/>
            <person name="Tsai C.J."/>
            <person name="Uberbacher E."/>
            <person name="Unneberg P."/>
            <person name="Vahala J."/>
            <person name="Wall K."/>
            <person name="Wessler S."/>
            <person name="Yang G."/>
            <person name="Yin T."/>
            <person name="Douglas C."/>
            <person name="Marra M."/>
            <person name="Sandberg G."/>
            <person name="Van de Peer Y."/>
            <person name="Rokhsar D."/>
        </authorList>
    </citation>
    <scope>NUCLEOTIDE SEQUENCE [LARGE SCALE GENOMIC DNA]</scope>
    <source>
        <strain evidence="4">cv. Nisqually</strain>
    </source>
</reference>
<dbReference type="PANTHER" id="PTHR24078:SF577">
    <property type="entry name" value="OS05G0562300 PROTEIN"/>
    <property type="match status" value="1"/>
</dbReference>
<proteinExistence type="predicted"/>
<dbReference type="InParanoid" id="A0A2K1YG44"/>
<dbReference type="Proteomes" id="UP000006729">
    <property type="component" value="Chromosome 11"/>
</dbReference>
<dbReference type="InterPro" id="IPR018253">
    <property type="entry name" value="DnaJ_domain_CS"/>
</dbReference>
<keyword evidence="1" id="KW-0143">Chaperone</keyword>
<dbReference type="AlphaFoldDB" id="A0A2K1YG44"/>
<gene>
    <name evidence="3" type="ORF">POPTR_011G057600</name>
</gene>
<dbReference type="SMART" id="SM00271">
    <property type="entry name" value="DnaJ"/>
    <property type="match status" value="1"/>
</dbReference>
<evidence type="ECO:0000256" key="1">
    <source>
        <dbReference type="ARBA" id="ARBA00023186"/>
    </source>
</evidence>
<dbReference type="GO" id="GO:0051087">
    <property type="term" value="F:protein-folding chaperone binding"/>
    <property type="evidence" value="ECO:0000318"/>
    <property type="project" value="GO_Central"/>
</dbReference>
<sequence length="246" mass="27400">MGVDYYNTLKVDKNAKDEDLKKAYRKLAMKWHPDKNPNNKKEAEAKFKQISEAYEVLSDPQKRAIYDQYGEEGLKGQVPPPETGGPGGATFFSTGDGPATFRFNPRNADDIFAEFFGFSSPFGGMGGGGGGMRGGSRSFGGMFGDDIFSSFGEGRPINTAPRKAPPIENTLPCSLEELYKGTTKKMKISREIVDVTLSILYFYLYPYINSHDIVCMNKTAIACFDLYHTLYLNCGYGVFLHVFWML</sequence>
<dbReference type="CDD" id="cd06257">
    <property type="entry name" value="DnaJ"/>
    <property type="match status" value="1"/>
</dbReference>
<dbReference type="PROSITE" id="PS00636">
    <property type="entry name" value="DNAJ_1"/>
    <property type="match status" value="1"/>
</dbReference>
<dbReference type="PRINTS" id="PR00625">
    <property type="entry name" value="JDOMAIN"/>
</dbReference>
<evidence type="ECO:0000313" key="3">
    <source>
        <dbReference type="EMBL" id="PNT11985.1"/>
    </source>
</evidence>
<dbReference type="PROSITE" id="PS50076">
    <property type="entry name" value="DNAJ_2"/>
    <property type="match status" value="1"/>
</dbReference>
<feature type="domain" description="J" evidence="2">
    <location>
        <begin position="4"/>
        <end position="70"/>
    </location>
</feature>
<dbReference type="STRING" id="3694.A0A2K1YG44"/>
<dbReference type="Gene3D" id="2.60.260.20">
    <property type="entry name" value="Urease metallochaperone UreE, N-terminal domain"/>
    <property type="match status" value="1"/>
</dbReference>
<dbReference type="EMBL" id="CM009300">
    <property type="protein sequence ID" value="PNT11985.1"/>
    <property type="molecule type" value="Genomic_DNA"/>
</dbReference>
<protein>
    <recommendedName>
        <fullName evidence="2">J domain-containing protein</fullName>
    </recommendedName>
</protein>
<dbReference type="InterPro" id="IPR051339">
    <property type="entry name" value="DnaJ_subfamily_B"/>
</dbReference>
<dbReference type="GO" id="GO:0005829">
    <property type="term" value="C:cytosol"/>
    <property type="evidence" value="ECO:0000318"/>
    <property type="project" value="GO_Central"/>
</dbReference>
<dbReference type="PANTHER" id="PTHR24078">
    <property type="entry name" value="DNAJ HOMOLOG SUBFAMILY C MEMBER"/>
    <property type="match status" value="1"/>
</dbReference>
<organism evidence="3 4">
    <name type="scientific">Populus trichocarpa</name>
    <name type="common">Western balsam poplar</name>
    <name type="synonym">Populus balsamifera subsp. trichocarpa</name>
    <dbReference type="NCBI Taxonomy" id="3694"/>
    <lineage>
        <taxon>Eukaryota</taxon>
        <taxon>Viridiplantae</taxon>
        <taxon>Streptophyta</taxon>
        <taxon>Embryophyta</taxon>
        <taxon>Tracheophyta</taxon>
        <taxon>Spermatophyta</taxon>
        <taxon>Magnoliopsida</taxon>
        <taxon>eudicotyledons</taxon>
        <taxon>Gunneridae</taxon>
        <taxon>Pentapetalae</taxon>
        <taxon>rosids</taxon>
        <taxon>fabids</taxon>
        <taxon>Malpighiales</taxon>
        <taxon>Salicaceae</taxon>
        <taxon>Saliceae</taxon>
        <taxon>Populus</taxon>
    </lineage>
</organism>
<dbReference type="FunFam" id="1.10.287.110:FF:000020">
    <property type="entry name" value="DnaJ subfamily B member 13"/>
    <property type="match status" value="1"/>
</dbReference>
<dbReference type="Gene3D" id="1.10.287.110">
    <property type="entry name" value="DnaJ domain"/>
    <property type="match status" value="1"/>
</dbReference>